<dbReference type="Proteomes" id="UP000326500">
    <property type="component" value="Unassembled WGS sequence"/>
</dbReference>
<dbReference type="STRING" id="2200.GCA_001571405_01820"/>
<dbReference type="RefSeq" id="WP_433450192.1">
    <property type="nucleotide sequence ID" value="NZ_JBMNQR010000043.1"/>
</dbReference>
<organism evidence="1 2">
    <name type="scientific">Methanoculleus thermophilus</name>
    <dbReference type="NCBI Taxonomy" id="2200"/>
    <lineage>
        <taxon>Archaea</taxon>
        <taxon>Methanobacteriati</taxon>
        <taxon>Methanobacteriota</taxon>
        <taxon>Stenosarchaea group</taxon>
        <taxon>Methanomicrobia</taxon>
        <taxon>Methanomicrobiales</taxon>
        <taxon>Methanomicrobiaceae</taxon>
        <taxon>Methanoculleus</taxon>
    </lineage>
</organism>
<keyword evidence="2" id="KW-1185">Reference proteome</keyword>
<evidence type="ECO:0000313" key="2">
    <source>
        <dbReference type="Proteomes" id="UP000326500"/>
    </source>
</evidence>
<sequence length="76" mass="8310">MKSFEPIAAAQGLLAREIPGTIRVRSTGDHRAPSEVDLAHHAELERLLDAVKKPGFEDVMAAPEGYREGGADSWKR</sequence>
<protein>
    <submittedName>
        <fullName evidence="1">Uncharacterized protein</fullName>
    </submittedName>
</protein>
<evidence type="ECO:0000313" key="1">
    <source>
        <dbReference type="EMBL" id="SDK40410.1"/>
    </source>
</evidence>
<proteinExistence type="predicted"/>
<accession>A0A1G9BME8</accession>
<reference evidence="1 2" key="1">
    <citation type="submission" date="2016-10" db="EMBL/GenBank/DDBJ databases">
        <authorList>
            <person name="Varghese N."/>
            <person name="Submissions S."/>
        </authorList>
    </citation>
    <scope>NUCLEOTIDE SEQUENCE [LARGE SCALE GENOMIC DNA]</scope>
    <source>
        <strain evidence="1 2">DSM 2373</strain>
    </source>
</reference>
<gene>
    <name evidence="1" type="ORF">SAMN04488571_1106</name>
</gene>
<dbReference type="EMBL" id="FNFT01000010">
    <property type="protein sequence ID" value="SDK40410.1"/>
    <property type="molecule type" value="Genomic_DNA"/>
</dbReference>
<name>A0A1G9BME8_9EURY</name>
<dbReference type="AlphaFoldDB" id="A0A1G9BME8"/>